<accession>X1E0F9</accession>
<organism evidence="1">
    <name type="scientific">marine sediment metagenome</name>
    <dbReference type="NCBI Taxonomy" id="412755"/>
    <lineage>
        <taxon>unclassified sequences</taxon>
        <taxon>metagenomes</taxon>
        <taxon>ecological metagenomes</taxon>
    </lineage>
</organism>
<reference evidence="1" key="1">
    <citation type="journal article" date="2014" name="Front. Microbiol.">
        <title>High frequency of phylogenetically diverse reductive dehalogenase-homologous genes in deep subseafloor sedimentary metagenomes.</title>
        <authorList>
            <person name="Kawai M."/>
            <person name="Futagami T."/>
            <person name="Toyoda A."/>
            <person name="Takaki Y."/>
            <person name="Nishi S."/>
            <person name="Hori S."/>
            <person name="Arai W."/>
            <person name="Tsubouchi T."/>
            <person name="Morono Y."/>
            <person name="Uchiyama I."/>
            <person name="Ito T."/>
            <person name="Fujiyama A."/>
            <person name="Inagaki F."/>
            <person name="Takami H."/>
        </authorList>
    </citation>
    <scope>NUCLEOTIDE SEQUENCE</scope>
    <source>
        <strain evidence="1">Expedition CK06-06</strain>
    </source>
</reference>
<gene>
    <name evidence="1" type="ORF">S01H4_60124</name>
    <name evidence="2" type="ORF">S03H2_43262</name>
</gene>
<protein>
    <submittedName>
        <fullName evidence="1">Uncharacterized protein</fullName>
    </submittedName>
</protein>
<evidence type="ECO:0000313" key="1">
    <source>
        <dbReference type="EMBL" id="GAH13915.1"/>
    </source>
</evidence>
<name>X1E0F9_9ZZZZ</name>
<dbReference type="EMBL" id="BARU01026970">
    <property type="protein sequence ID" value="GAH68947.1"/>
    <property type="molecule type" value="Genomic_DNA"/>
</dbReference>
<proteinExistence type="predicted"/>
<evidence type="ECO:0000313" key="2">
    <source>
        <dbReference type="EMBL" id="GAH68947.1"/>
    </source>
</evidence>
<dbReference type="EMBL" id="BART01035382">
    <property type="protein sequence ID" value="GAH13915.1"/>
    <property type="molecule type" value="Genomic_DNA"/>
</dbReference>
<comment type="caution">
    <text evidence="1">The sequence shown here is derived from an EMBL/GenBank/DDBJ whole genome shotgun (WGS) entry which is preliminary data.</text>
</comment>
<dbReference type="AlphaFoldDB" id="X1E0F9"/>
<sequence length="43" mass="4721">MMEAKIYFLAIAAAELVTVYGNPRWGMTGHAVIMILSHAKEQG</sequence>